<proteinExistence type="predicted"/>
<evidence type="ECO:0000313" key="1">
    <source>
        <dbReference type="EMBL" id="ELY55468.1"/>
    </source>
</evidence>
<protein>
    <submittedName>
        <fullName evidence="1">Uncharacterized protein</fullName>
    </submittedName>
</protein>
<sequence length="63" mass="7347">MRTRPRPHQVEERSSDERAEYVLGVSLETWLGYHQDGGRVLEDCAAVRYEALRMMWEDVVPGL</sequence>
<evidence type="ECO:0000313" key="2">
    <source>
        <dbReference type="Proteomes" id="UP000011688"/>
    </source>
</evidence>
<reference evidence="1 2" key="1">
    <citation type="journal article" date="2014" name="PLoS Genet.">
        <title>Phylogenetically driven sequencing of extremely halophilic archaea reveals strategies for static and dynamic osmo-response.</title>
        <authorList>
            <person name="Becker E.A."/>
            <person name="Seitzer P.M."/>
            <person name="Tritt A."/>
            <person name="Larsen D."/>
            <person name="Krusor M."/>
            <person name="Yao A.I."/>
            <person name="Wu D."/>
            <person name="Madern D."/>
            <person name="Eisen J.A."/>
            <person name="Darling A.E."/>
            <person name="Facciotti M.T."/>
        </authorList>
    </citation>
    <scope>NUCLEOTIDE SEQUENCE [LARGE SCALE GENOMIC DNA]</scope>
    <source>
        <strain evidence="1 2">DSM 10524</strain>
    </source>
</reference>
<name>L9X4F2_9EURY</name>
<comment type="caution">
    <text evidence="1">The sequence shown here is derived from an EMBL/GenBank/DDBJ whole genome shotgun (WGS) entry which is preliminary data.</text>
</comment>
<accession>L9X4F2</accession>
<dbReference type="Proteomes" id="UP000011688">
    <property type="component" value="Unassembled WGS sequence"/>
</dbReference>
<gene>
    <name evidence="1" type="ORF">C491_17182</name>
</gene>
<dbReference type="EMBL" id="AOIB01000031">
    <property type="protein sequence ID" value="ELY55468.1"/>
    <property type="molecule type" value="Genomic_DNA"/>
</dbReference>
<organism evidence="1 2">
    <name type="scientific">Natronococcus amylolyticus DSM 10524</name>
    <dbReference type="NCBI Taxonomy" id="1227497"/>
    <lineage>
        <taxon>Archaea</taxon>
        <taxon>Methanobacteriati</taxon>
        <taxon>Methanobacteriota</taxon>
        <taxon>Stenosarchaea group</taxon>
        <taxon>Halobacteria</taxon>
        <taxon>Halobacteriales</taxon>
        <taxon>Natrialbaceae</taxon>
        <taxon>Natronococcus</taxon>
    </lineage>
</organism>
<dbReference type="RefSeq" id="WP_005558381.1">
    <property type="nucleotide sequence ID" value="NZ_AOIB01000031.1"/>
</dbReference>
<dbReference type="AlphaFoldDB" id="L9X4F2"/>
<keyword evidence="2" id="KW-1185">Reference proteome</keyword>